<accession>A0ABD1JXL3</accession>
<evidence type="ECO:0000259" key="3">
    <source>
        <dbReference type="PROSITE" id="PS50158"/>
    </source>
</evidence>
<evidence type="ECO:0000256" key="2">
    <source>
        <dbReference type="SAM" id="MobiDB-lite"/>
    </source>
</evidence>
<reference evidence="4 5" key="1">
    <citation type="submission" date="2024-09" db="EMBL/GenBank/DDBJ databases">
        <title>A chromosome-level genome assembly of Gray's grenadier anchovy, Coilia grayii.</title>
        <authorList>
            <person name="Fu Z."/>
        </authorList>
    </citation>
    <scope>NUCLEOTIDE SEQUENCE [LARGE SCALE GENOMIC DNA]</scope>
    <source>
        <strain evidence="4">G4</strain>
        <tissue evidence="4">Muscle</tissue>
    </source>
</reference>
<name>A0ABD1JXL3_9TELE</name>
<keyword evidence="5" id="KW-1185">Reference proteome</keyword>
<keyword evidence="1" id="KW-0479">Metal-binding</keyword>
<gene>
    <name evidence="4" type="ORF">ACEWY4_013872</name>
</gene>
<protein>
    <recommendedName>
        <fullName evidence="3">CCHC-type domain-containing protein</fullName>
    </recommendedName>
</protein>
<dbReference type="SUPFAM" id="SSF57756">
    <property type="entry name" value="Retrovirus zinc finger-like domains"/>
    <property type="match status" value="1"/>
</dbReference>
<feature type="domain" description="CCHC-type" evidence="3">
    <location>
        <begin position="359"/>
        <end position="376"/>
    </location>
</feature>
<dbReference type="Proteomes" id="UP001591681">
    <property type="component" value="Unassembled WGS sequence"/>
</dbReference>
<dbReference type="GO" id="GO:0008270">
    <property type="term" value="F:zinc ion binding"/>
    <property type="evidence" value="ECO:0007669"/>
    <property type="project" value="UniProtKB-KW"/>
</dbReference>
<feature type="region of interest" description="Disordered" evidence="2">
    <location>
        <begin position="42"/>
        <end position="61"/>
    </location>
</feature>
<organism evidence="4 5">
    <name type="scientific">Coilia grayii</name>
    <name type="common">Gray's grenadier anchovy</name>
    <dbReference type="NCBI Taxonomy" id="363190"/>
    <lineage>
        <taxon>Eukaryota</taxon>
        <taxon>Metazoa</taxon>
        <taxon>Chordata</taxon>
        <taxon>Craniata</taxon>
        <taxon>Vertebrata</taxon>
        <taxon>Euteleostomi</taxon>
        <taxon>Actinopterygii</taxon>
        <taxon>Neopterygii</taxon>
        <taxon>Teleostei</taxon>
        <taxon>Clupei</taxon>
        <taxon>Clupeiformes</taxon>
        <taxon>Clupeoidei</taxon>
        <taxon>Engraulidae</taxon>
        <taxon>Coilinae</taxon>
        <taxon>Coilia</taxon>
    </lineage>
</organism>
<sequence length="393" mass="43679">MPMHSTPTANDVAYLSELIGELGSQIGESIASRLLGNQTENSLIHHPSKNNNTGTPNPSVDLPKISVVVRSDVKEPPMFKGDDSDKYAVQEWIELMELYLKKSDCPDTEQVDTILSHLLGRAKNIVKVALKSSFLSNTPVKPESIYDILKHYFSESPGSCMPLADFYAPRPYHKESPVDYWVRFNTLAEHANEHLQSNGSKMENMSSEIAMMFIRNCPDPDLNSVFKCKPTNKWSMAEVQEAIDEHQREIQSRRASSMARPSAYQVSTAFVHHSDSGANNVEGVAVNAACMTNRAPEIVTPDSNALEPVLSMLERVLERTSQPPQHPPRPGTSSWSRPSPCRLCGDASHSTRSHCMRERRCLLCLQVGHQRKDCPDVLQSSPQPTTGSQNQGN</sequence>
<dbReference type="InterPro" id="IPR001878">
    <property type="entry name" value="Znf_CCHC"/>
</dbReference>
<dbReference type="InterPro" id="IPR036875">
    <property type="entry name" value="Znf_CCHC_sf"/>
</dbReference>
<keyword evidence="1" id="KW-0862">Zinc</keyword>
<dbReference type="EMBL" id="JBHFQA010000011">
    <property type="protein sequence ID" value="KAL2091609.1"/>
    <property type="molecule type" value="Genomic_DNA"/>
</dbReference>
<feature type="compositionally biased region" description="Polar residues" evidence="2">
    <location>
        <begin position="49"/>
        <end position="58"/>
    </location>
</feature>
<evidence type="ECO:0000313" key="4">
    <source>
        <dbReference type="EMBL" id="KAL2091609.1"/>
    </source>
</evidence>
<evidence type="ECO:0000313" key="5">
    <source>
        <dbReference type="Proteomes" id="UP001591681"/>
    </source>
</evidence>
<dbReference type="PROSITE" id="PS50158">
    <property type="entry name" value="ZF_CCHC"/>
    <property type="match status" value="1"/>
</dbReference>
<comment type="caution">
    <text evidence="4">The sequence shown here is derived from an EMBL/GenBank/DDBJ whole genome shotgun (WGS) entry which is preliminary data.</text>
</comment>
<feature type="region of interest" description="Disordered" evidence="2">
    <location>
        <begin position="317"/>
        <end position="340"/>
    </location>
</feature>
<feature type="compositionally biased region" description="Polar residues" evidence="2">
    <location>
        <begin position="378"/>
        <end position="393"/>
    </location>
</feature>
<keyword evidence="1" id="KW-0863">Zinc-finger</keyword>
<evidence type="ECO:0000256" key="1">
    <source>
        <dbReference type="PROSITE-ProRule" id="PRU00047"/>
    </source>
</evidence>
<dbReference type="AlphaFoldDB" id="A0ABD1JXL3"/>
<proteinExistence type="predicted"/>
<feature type="region of interest" description="Disordered" evidence="2">
    <location>
        <begin position="374"/>
        <end position="393"/>
    </location>
</feature>